<keyword evidence="5" id="KW-1185">Reference proteome</keyword>
<evidence type="ECO:0000259" key="3">
    <source>
        <dbReference type="PROSITE" id="PS50977"/>
    </source>
</evidence>
<dbReference type="Proteomes" id="UP000658225">
    <property type="component" value="Unassembled WGS sequence"/>
</dbReference>
<accession>A0A927RGN5</accession>
<feature type="domain" description="HTH tetR-type" evidence="3">
    <location>
        <begin position="5"/>
        <end position="65"/>
    </location>
</feature>
<reference evidence="4" key="1">
    <citation type="submission" date="2020-10" db="EMBL/GenBank/DDBJ databases">
        <title>Genomic Encyclopedia of Type Strains, Phase IV (KMG-IV): sequencing the most valuable type-strain genomes for metagenomic binning, comparative biology and taxonomic classification.</title>
        <authorList>
            <person name="Goeker M."/>
        </authorList>
    </citation>
    <scope>NUCLEOTIDE SEQUENCE</scope>
    <source>
        <strain evidence="4">DSM 13886</strain>
    </source>
</reference>
<dbReference type="GO" id="GO:0003677">
    <property type="term" value="F:DNA binding"/>
    <property type="evidence" value="ECO:0007669"/>
    <property type="project" value="UniProtKB-UniRule"/>
</dbReference>
<evidence type="ECO:0000313" key="4">
    <source>
        <dbReference type="EMBL" id="MBE1556682.1"/>
    </source>
</evidence>
<dbReference type="PANTHER" id="PTHR43479:SF11">
    <property type="entry name" value="ACREF_ENVCD OPERON REPRESSOR-RELATED"/>
    <property type="match status" value="1"/>
</dbReference>
<dbReference type="AlphaFoldDB" id="A0A927RGN5"/>
<dbReference type="InterPro" id="IPR009057">
    <property type="entry name" value="Homeodomain-like_sf"/>
</dbReference>
<comment type="caution">
    <text evidence="4">The sequence shown here is derived from an EMBL/GenBank/DDBJ whole genome shotgun (WGS) entry which is preliminary data.</text>
</comment>
<dbReference type="SUPFAM" id="SSF46689">
    <property type="entry name" value="Homeodomain-like"/>
    <property type="match status" value="1"/>
</dbReference>
<protein>
    <submittedName>
        <fullName evidence="4">AcrR family transcriptional regulator</fullName>
    </submittedName>
</protein>
<dbReference type="EMBL" id="JADBEL010000033">
    <property type="protein sequence ID" value="MBE1556682.1"/>
    <property type="molecule type" value="Genomic_DNA"/>
</dbReference>
<dbReference type="PRINTS" id="PR00455">
    <property type="entry name" value="HTHTETR"/>
</dbReference>
<dbReference type="Gene3D" id="1.10.357.10">
    <property type="entry name" value="Tetracycline Repressor, domain 2"/>
    <property type="match status" value="1"/>
</dbReference>
<feature type="DNA-binding region" description="H-T-H motif" evidence="2">
    <location>
        <begin position="28"/>
        <end position="47"/>
    </location>
</feature>
<name>A0A927RGN5_9BACL</name>
<keyword evidence="1 2" id="KW-0238">DNA-binding</keyword>
<evidence type="ECO:0000313" key="5">
    <source>
        <dbReference type="Proteomes" id="UP000658225"/>
    </source>
</evidence>
<dbReference type="InterPro" id="IPR050624">
    <property type="entry name" value="HTH-type_Tx_Regulator"/>
</dbReference>
<proteinExistence type="predicted"/>
<organism evidence="4 5">
    <name type="scientific">Sporosarcina limicola</name>
    <dbReference type="NCBI Taxonomy" id="34101"/>
    <lineage>
        <taxon>Bacteria</taxon>
        <taxon>Bacillati</taxon>
        <taxon>Bacillota</taxon>
        <taxon>Bacilli</taxon>
        <taxon>Bacillales</taxon>
        <taxon>Caryophanaceae</taxon>
        <taxon>Sporosarcina</taxon>
    </lineage>
</organism>
<gene>
    <name evidence="4" type="ORF">H4683_003808</name>
</gene>
<dbReference type="PANTHER" id="PTHR43479">
    <property type="entry name" value="ACREF/ENVCD OPERON REPRESSOR-RELATED"/>
    <property type="match status" value="1"/>
</dbReference>
<dbReference type="Pfam" id="PF00440">
    <property type="entry name" value="TetR_N"/>
    <property type="match status" value="1"/>
</dbReference>
<sequence length="194" mass="22620">MKSSEKTFTAIVETAYRMFSEYGIAKTTYSMIAEEVGISKPSIYYYFKSKEELINYIFEEVCKAIEFSAFFTLKNFTKDNFKDELVAVGFRMIEEQAKDKHFNRVIQEYLLLASRNKKYIQRFEMVQQEFLVGFEDLLKRGSDLGVTSSVNVHAKAHMLAMILDNIGNFMLLDVKIDYKQVWIEAVATIIRDEV</sequence>
<evidence type="ECO:0000256" key="1">
    <source>
        <dbReference type="ARBA" id="ARBA00023125"/>
    </source>
</evidence>
<dbReference type="RefSeq" id="WP_192600310.1">
    <property type="nucleotide sequence ID" value="NZ_JADBEL010000033.1"/>
</dbReference>
<dbReference type="InterPro" id="IPR001647">
    <property type="entry name" value="HTH_TetR"/>
</dbReference>
<dbReference type="PROSITE" id="PS50977">
    <property type="entry name" value="HTH_TETR_2"/>
    <property type="match status" value="1"/>
</dbReference>
<evidence type="ECO:0000256" key="2">
    <source>
        <dbReference type="PROSITE-ProRule" id="PRU00335"/>
    </source>
</evidence>